<name>A0A2M7BD06_9BACT</name>
<organism evidence="3 4">
    <name type="scientific">Candidatus Shapirobacteria bacterium CG03_land_8_20_14_0_80_39_12</name>
    <dbReference type="NCBI Taxonomy" id="1974879"/>
    <lineage>
        <taxon>Bacteria</taxon>
        <taxon>Candidatus Shapironibacteriota</taxon>
    </lineage>
</organism>
<reference evidence="4" key="1">
    <citation type="submission" date="2017-09" db="EMBL/GenBank/DDBJ databases">
        <title>Depth-based differentiation of microbial function through sediment-hosted aquifers and enrichment of novel symbionts in the deep terrestrial subsurface.</title>
        <authorList>
            <person name="Probst A.J."/>
            <person name="Ladd B."/>
            <person name="Jarett J.K."/>
            <person name="Geller-Mcgrath D.E."/>
            <person name="Sieber C.M.K."/>
            <person name="Emerson J.B."/>
            <person name="Anantharaman K."/>
            <person name="Thomas B.C."/>
            <person name="Malmstrom R."/>
            <person name="Stieglmeier M."/>
            <person name="Klingl A."/>
            <person name="Woyke T."/>
            <person name="Ryan C.M."/>
            <person name="Banfield J.F."/>
        </authorList>
    </citation>
    <scope>NUCLEOTIDE SEQUENCE [LARGE SCALE GENOMIC DNA]</scope>
</reference>
<sequence length="377" mass="42858">MKILIGISYYFPNISGVTIYAKRLAEGLVKRGHEVTVLTSRYDQSLPQKEIINGVLVFRSKVLLKIGKGILMPLLPLQIFKLVKGCEIINCHLPQFESFVFAIIGKLIGKRVILTHHTDLSGWPGFFNRIAEGSVWGGQLIAGMLADKIVPYTKDYADHSWYLRLFRRKLTYILPPIIAGRPDKNLAKKWQKELNNPQYIIGFAGRIARQKGIPYLLRAIPFLEKEFASFKIVFAGPYKKVIGENYFLEIENLVNKYKERLFFLGDISEEKMATFYSICDVLVLPSDDRLESFGLVQAESMLQGCPVVATDLPGARMPIKLTGMGLVVPAKNSQLLAEAIVKITKKRNFFVQTKNKAKKIFDCQKTIEEYERLFNQS</sequence>
<dbReference type="Proteomes" id="UP000229631">
    <property type="component" value="Unassembled WGS sequence"/>
</dbReference>
<dbReference type="InterPro" id="IPR001296">
    <property type="entry name" value="Glyco_trans_1"/>
</dbReference>
<dbReference type="SUPFAM" id="SSF53756">
    <property type="entry name" value="UDP-Glycosyltransferase/glycogen phosphorylase"/>
    <property type="match status" value="1"/>
</dbReference>
<dbReference type="CDD" id="cd03801">
    <property type="entry name" value="GT4_PimA-like"/>
    <property type="match status" value="1"/>
</dbReference>
<dbReference type="AlphaFoldDB" id="A0A2M7BD06"/>
<evidence type="ECO:0000259" key="2">
    <source>
        <dbReference type="Pfam" id="PF13439"/>
    </source>
</evidence>
<dbReference type="GO" id="GO:0016757">
    <property type="term" value="F:glycosyltransferase activity"/>
    <property type="evidence" value="ECO:0007669"/>
    <property type="project" value="InterPro"/>
</dbReference>
<dbReference type="Pfam" id="PF00534">
    <property type="entry name" value="Glycos_transf_1"/>
    <property type="match status" value="1"/>
</dbReference>
<dbReference type="InterPro" id="IPR028098">
    <property type="entry name" value="Glyco_trans_4-like_N"/>
</dbReference>
<keyword evidence="3" id="KW-0808">Transferase</keyword>
<proteinExistence type="predicted"/>
<protein>
    <submittedName>
        <fullName evidence="3">Glycosyltransferase family 1 protein</fullName>
    </submittedName>
</protein>
<feature type="domain" description="Glycosyl transferase family 1" evidence="1">
    <location>
        <begin position="188"/>
        <end position="359"/>
    </location>
</feature>
<evidence type="ECO:0000313" key="4">
    <source>
        <dbReference type="Proteomes" id="UP000229631"/>
    </source>
</evidence>
<dbReference type="Gene3D" id="3.40.50.2000">
    <property type="entry name" value="Glycogen Phosphorylase B"/>
    <property type="match status" value="2"/>
</dbReference>
<evidence type="ECO:0000313" key="3">
    <source>
        <dbReference type="EMBL" id="PIV00991.1"/>
    </source>
</evidence>
<accession>A0A2M7BD06</accession>
<dbReference type="EMBL" id="PEVC01000036">
    <property type="protein sequence ID" value="PIV00991.1"/>
    <property type="molecule type" value="Genomic_DNA"/>
</dbReference>
<dbReference type="PANTHER" id="PTHR12526">
    <property type="entry name" value="GLYCOSYLTRANSFERASE"/>
    <property type="match status" value="1"/>
</dbReference>
<gene>
    <name evidence="3" type="ORF">COS54_01865</name>
</gene>
<dbReference type="PANTHER" id="PTHR12526:SF635">
    <property type="entry name" value="GLYCOSYL TRANSFERASE GROUP 1"/>
    <property type="match status" value="1"/>
</dbReference>
<dbReference type="Pfam" id="PF13439">
    <property type="entry name" value="Glyco_transf_4"/>
    <property type="match status" value="1"/>
</dbReference>
<feature type="domain" description="Glycosyltransferase subfamily 4-like N-terminal" evidence="2">
    <location>
        <begin position="15"/>
        <end position="159"/>
    </location>
</feature>
<evidence type="ECO:0000259" key="1">
    <source>
        <dbReference type="Pfam" id="PF00534"/>
    </source>
</evidence>
<comment type="caution">
    <text evidence="3">The sequence shown here is derived from an EMBL/GenBank/DDBJ whole genome shotgun (WGS) entry which is preliminary data.</text>
</comment>